<evidence type="ECO:0000313" key="3">
    <source>
        <dbReference type="EMBL" id="EST41596.1"/>
    </source>
</evidence>
<reference evidence="4" key="2">
    <citation type="submission" date="2020-12" db="EMBL/GenBank/DDBJ databases">
        <title>New Spironucleus salmonicida genome in near-complete chromosomes.</title>
        <authorList>
            <person name="Xu F."/>
            <person name="Kurt Z."/>
            <person name="Jimenez-Gonzalez A."/>
            <person name="Astvaldsson A."/>
            <person name="Andersson J.O."/>
            <person name="Svard S.G."/>
        </authorList>
    </citation>
    <scope>NUCLEOTIDE SEQUENCE</scope>
    <source>
        <strain evidence="4">ATCC 50377</strain>
    </source>
</reference>
<evidence type="ECO:0000256" key="2">
    <source>
        <dbReference type="SAM" id="MobiDB-lite"/>
    </source>
</evidence>
<dbReference type="InterPro" id="IPR029488">
    <property type="entry name" value="Hmw/CFAP97"/>
</dbReference>
<feature type="compositionally biased region" description="Basic and acidic residues" evidence="2">
    <location>
        <begin position="189"/>
        <end position="201"/>
    </location>
</feature>
<evidence type="ECO:0000313" key="5">
    <source>
        <dbReference type="Proteomes" id="UP000018208"/>
    </source>
</evidence>
<reference evidence="3 4" key="1">
    <citation type="journal article" date="2014" name="PLoS Genet.">
        <title>The Genome of Spironucleus salmonicida Highlights a Fish Pathogen Adapted to Fluctuating Environments.</title>
        <authorList>
            <person name="Xu F."/>
            <person name="Jerlstrom-Hultqvist J."/>
            <person name="Einarsson E."/>
            <person name="Astvaldsson A."/>
            <person name="Svard S.G."/>
            <person name="Andersson J.O."/>
        </authorList>
    </citation>
    <scope>NUCLEOTIDE SEQUENCE</scope>
    <source>
        <strain evidence="4">ATCC 50377</strain>
    </source>
</reference>
<name>V6LD40_9EUKA</name>
<evidence type="ECO:0000256" key="1">
    <source>
        <dbReference type="ARBA" id="ARBA00008315"/>
    </source>
</evidence>
<dbReference type="PANTHER" id="PTHR33768">
    <property type="entry name" value="MIP11318P"/>
    <property type="match status" value="1"/>
</dbReference>
<comment type="similarity">
    <text evidence="1">Belongs to the CFAP97 family.</text>
</comment>
<organism evidence="3">
    <name type="scientific">Spironucleus salmonicida</name>
    <dbReference type="NCBI Taxonomy" id="348837"/>
    <lineage>
        <taxon>Eukaryota</taxon>
        <taxon>Metamonada</taxon>
        <taxon>Diplomonadida</taxon>
        <taxon>Hexamitidae</taxon>
        <taxon>Hexamitinae</taxon>
        <taxon>Spironucleus</taxon>
    </lineage>
</organism>
<feature type="region of interest" description="Disordered" evidence="2">
    <location>
        <begin position="33"/>
        <end position="66"/>
    </location>
</feature>
<feature type="region of interest" description="Disordered" evidence="2">
    <location>
        <begin position="189"/>
        <end position="245"/>
    </location>
</feature>
<keyword evidence="5" id="KW-1185">Reference proteome</keyword>
<feature type="compositionally biased region" description="Basic and acidic residues" evidence="2">
    <location>
        <begin position="48"/>
        <end position="66"/>
    </location>
</feature>
<dbReference type="VEuPathDB" id="GiardiaDB:SS50377_28579"/>
<dbReference type="EMBL" id="KI546169">
    <property type="protein sequence ID" value="EST41596.1"/>
    <property type="molecule type" value="Genomic_DNA"/>
</dbReference>
<dbReference type="EMBL" id="AUWU02000009">
    <property type="protein sequence ID" value="KAH0569623.1"/>
    <property type="molecule type" value="Genomic_DNA"/>
</dbReference>
<dbReference type="Pfam" id="PF13879">
    <property type="entry name" value="Hmw_CFAP97"/>
    <property type="match status" value="1"/>
</dbReference>
<dbReference type="AlphaFoldDB" id="V6LD40"/>
<dbReference type="OrthoDB" id="2163395at2759"/>
<accession>V6LD40</accession>
<dbReference type="InterPro" id="IPR038792">
    <property type="entry name" value="CFAP97D1/2"/>
</dbReference>
<evidence type="ECO:0000313" key="4">
    <source>
        <dbReference type="EMBL" id="KAH0569623.1"/>
    </source>
</evidence>
<protein>
    <submittedName>
        <fullName evidence="3">Uncharacterized protein</fullName>
    </submittedName>
</protein>
<proteinExistence type="inferred from homology"/>
<feature type="compositionally biased region" description="Basic and acidic residues" evidence="2">
    <location>
        <begin position="209"/>
        <end position="230"/>
    </location>
</feature>
<dbReference type="PANTHER" id="PTHR33768:SF3">
    <property type="entry name" value="MIP11318P"/>
    <property type="match status" value="1"/>
</dbReference>
<gene>
    <name evidence="3" type="ORF">SS50377_18938</name>
    <name evidence="4" type="ORF">SS50377_28579</name>
</gene>
<sequence length="273" mass="31991">MHRVHTQNPPNKHSVALQRDINDLRLAQRINRAKADVDNGPPPPLPHLDARGKQRQVEKERQEDIERNNRTLLTRIEHHFTSGKSIDCHLVQYGPRSLNRISRESELRKITQENRRLHNAIINQKPVLVAAKLEAEFQKNQKAFEHLCQNKIVINKNDRRKECECGDQDEEVKYQGQIEEEIRQKLEQQAEERKEKEKELKQSQGQKETIQESQKEDVSETQKLKEDIPVNKENALPVDEEQKMPEPFEYVDDADICLEKDDGFTGNNIYLTQ</sequence>
<dbReference type="Proteomes" id="UP000018208">
    <property type="component" value="Unassembled WGS sequence"/>
</dbReference>